<reference evidence="3 4" key="1">
    <citation type="submission" date="2012-02" db="EMBL/GenBank/DDBJ databases">
        <title>Improved High-Quality Draft sequence of Microvirga sp. WSM3557.</title>
        <authorList>
            <consortium name="US DOE Joint Genome Institute"/>
            <person name="Lucas S."/>
            <person name="Han J."/>
            <person name="Lapidus A."/>
            <person name="Cheng J.-F."/>
            <person name="Goodwin L."/>
            <person name="Pitluck S."/>
            <person name="Peters L."/>
            <person name="Zhang X."/>
            <person name="Detter J.C."/>
            <person name="Han C."/>
            <person name="Tapia R."/>
            <person name="Land M."/>
            <person name="Hauser L."/>
            <person name="Kyrpides N."/>
            <person name="Ivanova N."/>
            <person name="Pagani I."/>
            <person name="Brau L."/>
            <person name="Yates R."/>
            <person name="O'Hara G."/>
            <person name="Rui T."/>
            <person name="Howieson J."/>
            <person name="Reeve W."/>
            <person name="Woyke T."/>
        </authorList>
    </citation>
    <scope>NUCLEOTIDE SEQUENCE [LARGE SCALE GENOMIC DNA]</scope>
    <source>
        <strain evidence="3 4">WSM3557</strain>
    </source>
</reference>
<dbReference type="CDD" id="cd13444">
    <property type="entry name" value="CDI_toxin_EC869_like"/>
    <property type="match status" value="1"/>
</dbReference>
<accession>I4YYR0</accession>
<dbReference type="HOGENOM" id="CLU_520551_0_0_5"/>
<dbReference type="InterPro" id="IPR033799">
    <property type="entry name" value="CdiA_EC869-like"/>
</dbReference>
<dbReference type="Proteomes" id="UP000003947">
    <property type="component" value="Unassembled WGS sequence"/>
</dbReference>
<proteinExistence type="predicted"/>
<feature type="domain" description="CdiA toxin EC869-like" evidence="2">
    <location>
        <begin position="394"/>
        <end position="520"/>
    </location>
</feature>
<name>I4YYR0_9HYPH</name>
<dbReference type="RefSeq" id="WP_009490522.1">
    <property type="nucleotide sequence ID" value="NZ_CP141048.1"/>
</dbReference>
<dbReference type="Gene3D" id="3.40.1350.110">
    <property type="match status" value="1"/>
</dbReference>
<evidence type="ECO:0000313" key="4">
    <source>
        <dbReference type="Proteomes" id="UP000003947"/>
    </source>
</evidence>
<evidence type="ECO:0000259" key="2">
    <source>
        <dbReference type="Pfam" id="PF21111"/>
    </source>
</evidence>
<dbReference type="GO" id="GO:0004530">
    <property type="term" value="F:deoxyribonuclease I activity"/>
    <property type="evidence" value="ECO:0007669"/>
    <property type="project" value="InterPro"/>
</dbReference>
<dbReference type="AlphaFoldDB" id="I4YYR0"/>
<dbReference type="Pfam" id="PF21111">
    <property type="entry name" value="CDI_toxin_EC869_like"/>
    <property type="match status" value="1"/>
</dbReference>
<dbReference type="EMBL" id="JH660641">
    <property type="protein sequence ID" value="EIM29102.1"/>
    <property type="molecule type" value="Genomic_DNA"/>
</dbReference>
<protein>
    <recommendedName>
        <fullName evidence="2">CdiA toxin EC869-like domain-containing protein</fullName>
    </recommendedName>
</protein>
<dbReference type="PATRIC" id="fig|864069.3.peg.1744"/>
<evidence type="ECO:0000313" key="3">
    <source>
        <dbReference type="EMBL" id="EIM29102.1"/>
    </source>
</evidence>
<dbReference type="eggNOG" id="COG3210">
    <property type="taxonomic scope" value="Bacteria"/>
</dbReference>
<feature type="region of interest" description="Disordered" evidence="1">
    <location>
        <begin position="1"/>
        <end position="20"/>
    </location>
</feature>
<sequence>MTLGTQTLPNGQTPTSTGVNVSGSYASHDIEQVTQATIGAGTITVRDKDKQKQDVKDINRDVDEAQVITKNERAGVQVYASTNAVQEIASGFEGIQANIRNFENLPNNVRNGIDQLAAAGGALGKTVDKALGGILSQLGSPNASRVGAALNSGELDYKALAASLSHCGQQSFNLHDLLFTPAYASGGCPVQLSTGETVYLSKSEQDSCWYAAGKVALGILERSTIGSGAASTGFAAGALAAAGSDLRAMGDLGAYAVALTYGADDPRRKEAEQFFGAMRDQVVTMLKDPAGTLKGAAVEVVNSVQDKAILYAQASAQGDYVAMGRIEGELAYEVGSIIASGGAGGALGKGTLKVLKSAVPKIAEAAELGLGKISLKGTKILDANIKWGGEILEQGMPWKDYLAGQLPKGSRLPANFKTFDFFDEASGVATSAKTLDTMTAAKLADPKQVYYSLKANIDDMANYNKTYRLDNRSVDPNHIEVRQLQVAVPAGTTSAQWEQINRAVEYAAGNNMQSVKLIVTVVK</sequence>
<evidence type="ECO:0000256" key="1">
    <source>
        <dbReference type="SAM" id="MobiDB-lite"/>
    </source>
</evidence>
<keyword evidence="4" id="KW-1185">Reference proteome</keyword>
<gene>
    <name evidence="3" type="ORF">MicloDRAFT_00015730</name>
</gene>
<organism evidence="3 4">
    <name type="scientific">Microvirga lotononidis</name>
    <dbReference type="NCBI Taxonomy" id="864069"/>
    <lineage>
        <taxon>Bacteria</taxon>
        <taxon>Pseudomonadati</taxon>
        <taxon>Pseudomonadota</taxon>
        <taxon>Alphaproteobacteria</taxon>
        <taxon>Hyphomicrobiales</taxon>
        <taxon>Methylobacteriaceae</taxon>
        <taxon>Microvirga</taxon>
    </lineage>
</organism>